<dbReference type="PROSITE" id="PS51977">
    <property type="entry name" value="WGR"/>
    <property type="match status" value="1"/>
</dbReference>
<dbReference type="EC" id="2.4.2.-" evidence="15"/>
<keyword evidence="6" id="KW-0677">Repeat</keyword>
<dbReference type="GO" id="GO:0003677">
    <property type="term" value="F:DNA binding"/>
    <property type="evidence" value="ECO:0007669"/>
    <property type="project" value="UniProtKB-KW"/>
</dbReference>
<dbReference type="SUPFAM" id="SSF56399">
    <property type="entry name" value="ADP-ribosylation"/>
    <property type="match status" value="1"/>
</dbReference>
<evidence type="ECO:0000256" key="10">
    <source>
        <dbReference type="ARBA" id="ARBA00023027"/>
    </source>
</evidence>
<dbReference type="AlphaFoldDB" id="A0AAV2HHP4"/>
<dbReference type="PANTHER" id="PTHR10459">
    <property type="entry name" value="DNA LIGASE"/>
    <property type="match status" value="1"/>
</dbReference>
<evidence type="ECO:0000256" key="15">
    <source>
        <dbReference type="RuleBase" id="RU362114"/>
    </source>
</evidence>
<evidence type="ECO:0000259" key="17">
    <source>
        <dbReference type="PROSITE" id="PS50918"/>
    </source>
</evidence>
<proteinExistence type="inferred from homology"/>
<keyword evidence="9" id="KW-0862">Zinc</keyword>
<keyword evidence="3 15" id="KW-0808">Transferase</keyword>
<dbReference type="InterPro" id="IPR050800">
    <property type="entry name" value="ARTD/PARP"/>
</dbReference>
<dbReference type="GO" id="GO:0006302">
    <property type="term" value="P:double-strand break repair"/>
    <property type="evidence" value="ECO:0007669"/>
    <property type="project" value="TreeGrafter"/>
</dbReference>
<evidence type="ECO:0000256" key="6">
    <source>
        <dbReference type="ARBA" id="ARBA00022737"/>
    </source>
</evidence>
<feature type="domain" description="WWE" evidence="17">
    <location>
        <begin position="99"/>
        <end position="175"/>
    </location>
</feature>
<sequence>MAKTRKTKSKESGETNAPASKKTKLEEPQVDGLEVRFEWEGDKSKWVRYAKRLNKSLCDAFNAGKKQIQLKVPTGALLTVVFDKMIQKNSKTGWERKVRVAVKNDKESDYYVWEWQDDTTQWCPYTVPLSVELEKAFQGGLDSLTTSSKPSSFEMDLKNMTQTNVKTKFSRSIRRTIKESETPSDYEVEVDVQNENASATKEEINEEEEEDVPKPKSGRGRKGKSGSSAANGSGRDPTKSTEEINEEEKEDVPKPKSGRGRKGKSGSSAAKGSGRDPTKSTVKTVVVKKGSAPVDDLCPIASSSSVHESNRIIWDCMLNQTNISNNNNKYYLIQLLQDSVKNSYHVWQRWGRVGYNGQTNLVNCGTDLEAAMKVFIKKFKDKTGNDWSCKDSFDKVPGKYDLLKMDYSAEVNGQDQVDAPKVKEEGTEETQAPDSKLDQKVQDLIQLICDVKSMEDAVIEMKYDAKKAPLGKLTKAQIKAGYSALKEIEGLIEKKDFGRNLSDACSEFYTRIPHEFGMQTPPLIRTPQMVKQKIELLEALEDIEIAIKMLKGGDMTENPIDRHYHQLHCGLEPVNHTADEFKLVKKYLEQTHASTHNQYKLELLDLFKCDKEDQDETFIDYGNRMLLWHGSRLTNWAGILGQGLRIAPPEAPVTGYMFGKGVYFADMSSKSANYCFATKTKNTGLLLLCDVSLGTTNDKLAADYTAAKLPKGKHSVKGVGRVAPDPKTYVTLPDGLTVPVGKGIDVGSATANTLNYNEFIVYDTRQIRMKYLVKVKFNFK</sequence>
<dbReference type="SUPFAM" id="SSF142921">
    <property type="entry name" value="WGR domain-like"/>
    <property type="match status" value="1"/>
</dbReference>
<reference evidence="21 22" key="1">
    <citation type="submission" date="2024-04" db="EMBL/GenBank/DDBJ databases">
        <authorList>
            <consortium name="Genoscope - CEA"/>
            <person name="William W."/>
        </authorList>
    </citation>
    <scope>NUCLEOTIDE SEQUENCE [LARGE SCALE GENOMIC DNA]</scope>
</reference>
<dbReference type="InterPro" id="IPR004102">
    <property type="entry name" value="Poly(ADP-ribose)pol_reg_dom"/>
</dbReference>
<feature type="compositionally biased region" description="Low complexity" evidence="16">
    <location>
        <begin position="225"/>
        <end position="235"/>
    </location>
</feature>
<organism evidence="21 22">
    <name type="scientific">Lymnaea stagnalis</name>
    <name type="common">Great pond snail</name>
    <name type="synonym">Helix stagnalis</name>
    <dbReference type="NCBI Taxonomy" id="6523"/>
    <lineage>
        <taxon>Eukaryota</taxon>
        <taxon>Metazoa</taxon>
        <taxon>Spiralia</taxon>
        <taxon>Lophotrochozoa</taxon>
        <taxon>Mollusca</taxon>
        <taxon>Gastropoda</taxon>
        <taxon>Heterobranchia</taxon>
        <taxon>Euthyneura</taxon>
        <taxon>Panpulmonata</taxon>
        <taxon>Hygrophila</taxon>
        <taxon>Lymnaeoidea</taxon>
        <taxon>Lymnaeidae</taxon>
        <taxon>Lymnaea</taxon>
    </lineage>
</organism>
<evidence type="ECO:0000256" key="12">
    <source>
        <dbReference type="ARBA" id="ARBA00023242"/>
    </source>
</evidence>
<dbReference type="PROSITE" id="PS50918">
    <property type="entry name" value="WWE"/>
    <property type="match status" value="1"/>
</dbReference>
<evidence type="ECO:0000256" key="4">
    <source>
        <dbReference type="ARBA" id="ARBA00022695"/>
    </source>
</evidence>
<name>A0AAV2HHP4_LYMST</name>
<dbReference type="Proteomes" id="UP001497497">
    <property type="component" value="Unassembled WGS sequence"/>
</dbReference>
<feature type="domain" description="PARP alpha-helical" evidence="19">
    <location>
        <begin position="434"/>
        <end position="551"/>
    </location>
</feature>
<evidence type="ECO:0000256" key="8">
    <source>
        <dbReference type="ARBA" id="ARBA00022771"/>
    </source>
</evidence>
<comment type="caution">
    <text evidence="21">The sequence shown here is derived from an EMBL/GenBank/DDBJ whole genome shotgun (WGS) entry which is preliminary data.</text>
</comment>
<dbReference type="CDD" id="cd01437">
    <property type="entry name" value="parp_like"/>
    <property type="match status" value="1"/>
</dbReference>
<comment type="similarity">
    <text evidence="13">Belongs to the ARTD/PARP family.</text>
</comment>
<feature type="domain" description="WGR" evidence="20">
    <location>
        <begin position="303"/>
        <end position="400"/>
    </location>
</feature>
<evidence type="ECO:0000259" key="20">
    <source>
        <dbReference type="PROSITE" id="PS51977"/>
    </source>
</evidence>
<feature type="region of interest" description="Disordered" evidence="16">
    <location>
        <begin position="414"/>
        <end position="436"/>
    </location>
</feature>
<dbReference type="GO" id="GO:0003950">
    <property type="term" value="F:NAD+ poly-ADP-ribosyltransferase activity"/>
    <property type="evidence" value="ECO:0007669"/>
    <property type="project" value="UniProtKB-UniRule"/>
</dbReference>
<keyword evidence="12" id="KW-0539">Nucleus</keyword>
<evidence type="ECO:0000256" key="1">
    <source>
        <dbReference type="ARBA" id="ARBA00004123"/>
    </source>
</evidence>
<keyword evidence="22" id="KW-1185">Reference proteome</keyword>
<evidence type="ECO:0000259" key="18">
    <source>
        <dbReference type="PROSITE" id="PS51059"/>
    </source>
</evidence>
<evidence type="ECO:0000313" key="22">
    <source>
        <dbReference type="Proteomes" id="UP001497497"/>
    </source>
</evidence>
<dbReference type="GO" id="GO:0016779">
    <property type="term" value="F:nucleotidyltransferase activity"/>
    <property type="evidence" value="ECO:0007669"/>
    <property type="project" value="UniProtKB-KW"/>
</dbReference>
<dbReference type="PANTHER" id="PTHR10459:SF60">
    <property type="entry name" value="POLY [ADP-RIBOSE] POLYMERASE 2"/>
    <property type="match status" value="1"/>
</dbReference>
<evidence type="ECO:0000256" key="13">
    <source>
        <dbReference type="ARBA" id="ARBA00024347"/>
    </source>
</evidence>
<dbReference type="Pfam" id="PF02877">
    <property type="entry name" value="PARP_reg"/>
    <property type="match status" value="1"/>
</dbReference>
<dbReference type="InterPro" id="IPR037197">
    <property type="entry name" value="WWE_dom_sf"/>
</dbReference>
<keyword evidence="5" id="KW-0479">Metal-binding</keyword>
<keyword evidence="7" id="KW-0013">ADP-ribosylation</keyword>
<evidence type="ECO:0000256" key="14">
    <source>
        <dbReference type="ARBA" id="ARBA00033987"/>
    </source>
</evidence>
<keyword evidence="8" id="KW-0863">Zinc-finger</keyword>
<dbReference type="InterPro" id="IPR008893">
    <property type="entry name" value="WGR_domain"/>
</dbReference>
<dbReference type="EMBL" id="CAXITT010000113">
    <property type="protein sequence ID" value="CAL1532290.1"/>
    <property type="molecule type" value="Genomic_DNA"/>
</dbReference>
<dbReference type="GO" id="GO:0070212">
    <property type="term" value="P:protein poly-ADP-ribosylation"/>
    <property type="evidence" value="ECO:0007669"/>
    <property type="project" value="TreeGrafter"/>
</dbReference>
<evidence type="ECO:0000256" key="16">
    <source>
        <dbReference type="SAM" id="MobiDB-lite"/>
    </source>
</evidence>
<dbReference type="SUPFAM" id="SSF117839">
    <property type="entry name" value="WWE domain"/>
    <property type="match status" value="2"/>
</dbReference>
<dbReference type="GO" id="GO:1990404">
    <property type="term" value="F:NAD+-protein mono-ADP-ribosyltransferase activity"/>
    <property type="evidence" value="ECO:0007669"/>
    <property type="project" value="TreeGrafter"/>
</dbReference>
<dbReference type="PROSITE" id="PS51059">
    <property type="entry name" value="PARP_CATALYTIC"/>
    <property type="match status" value="1"/>
</dbReference>
<dbReference type="InterPro" id="IPR004170">
    <property type="entry name" value="WWE_dom"/>
</dbReference>
<dbReference type="Pfam" id="PF02825">
    <property type="entry name" value="WWE"/>
    <property type="match status" value="2"/>
</dbReference>
<accession>A0AAV2HHP4</accession>
<dbReference type="FunFam" id="3.90.228.10:FF:000002">
    <property type="entry name" value="Poly [ADP-ribose] polymerase"/>
    <property type="match status" value="1"/>
</dbReference>
<comment type="catalytic activity">
    <reaction evidence="14">
        <text>NAD(+) + (ADP-D-ribosyl)n-acceptor = nicotinamide + (ADP-D-ribosyl)n+1-acceptor + H(+).</text>
        <dbReference type="EC" id="2.4.2.30"/>
    </reaction>
</comment>
<keyword evidence="11" id="KW-0238">DNA-binding</keyword>
<keyword evidence="2 15" id="KW-0328">Glycosyltransferase</keyword>
<feature type="compositionally biased region" description="Acidic residues" evidence="16">
    <location>
        <begin position="182"/>
        <end position="192"/>
    </location>
</feature>
<dbReference type="FunFam" id="2.20.140.10:FF:000001">
    <property type="entry name" value="Poly [ADP-ribose] polymerase"/>
    <property type="match status" value="1"/>
</dbReference>
<dbReference type="InterPro" id="IPR018123">
    <property type="entry name" value="WWE-dom_subgr"/>
</dbReference>
<dbReference type="InterPro" id="IPR036930">
    <property type="entry name" value="WGR_dom_sf"/>
</dbReference>
<dbReference type="SUPFAM" id="SSF47587">
    <property type="entry name" value="Domain of poly(ADP-ribose) polymerase"/>
    <property type="match status" value="1"/>
</dbReference>
<evidence type="ECO:0000256" key="5">
    <source>
        <dbReference type="ARBA" id="ARBA00022723"/>
    </source>
</evidence>
<evidence type="ECO:0000313" key="21">
    <source>
        <dbReference type="EMBL" id="CAL1532290.1"/>
    </source>
</evidence>
<feature type="region of interest" description="Disordered" evidence="16">
    <location>
        <begin position="176"/>
        <end position="284"/>
    </location>
</feature>
<dbReference type="GO" id="GO:0008270">
    <property type="term" value="F:zinc ion binding"/>
    <property type="evidence" value="ECO:0007669"/>
    <property type="project" value="UniProtKB-KW"/>
</dbReference>
<protein>
    <recommendedName>
        <fullName evidence="15">Poly [ADP-ribose] polymerase</fullName>
        <shortName evidence="15">PARP</shortName>
        <ecNumber evidence="15">2.4.2.-</ecNumber>
    </recommendedName>
</protein>
<dbReference type="InterPro" id="IPR012317">
    <property type="entry name" value="Poly(ADP-ribose)pol_cat_dom"/>
</dbReference>
<evidence type="ECO:0000256" key="11">
    <source>
        <dbReference type="ARBA" id="ARBA00023125"/>
    </source>
</evidence>
<dbReference type="Pfam" id="PF05406">
    <property type="entry name" value="WGR"/>
    <property type="match status" value="1"/>
</dbReference>
<keyword evidence="4" id="KW-0548">Nucleotidyltransferase</keyword>
<feature type="domain" description="PARP catalytic" evidence="18">
    <location>
        <begin position="558"/>
        <end position="780"/>
    </location>
</feature>
<dbReference type="PROSITE" id="PS51060">
    <property type="entry name" value="PARP_ALPHA_HD"/>
    <property type="match status" value="1"/>
</dbReference>
<dbReference type="Pfam" id="PF00644">
    <property type="entry name" value="PARP"/>
    <property type="match status" value="1"/>
</dbReference>
<dbReference type="Gene3D" id="1.20.142.10">
    <property type="entry name" value="Poly(ADP-ribose) polymerase, regulatory domain"/>
    <property type="match status" value="1"/>
</dbReference>
<dbReference type="InterPro" id="IPR036616">
    <property type="entry name" value="Poly(ADP-ribose)pol_reg_dom_sf"/>
</dbReference>
<keyword evidence="10 15" id="KW-0520">NAD</keyword>
<evidence type="ECO:0000256" key="7">
    <source>
        <dbReference type="ARBA" id="ARBA00022765"/>
    </source>
</evidence>
<gene>
    <name evidence="21" type="ORF">GSLYS_00006369001</name>
</gene>
<evidence type="ECO:0000256" key="2">
    <source>
        <dbReference type="ARBA" id="ARBA00022676"/>
    </source>
</evidence>
<dbReference type="SMART" id="SM00773">
    <property type="entry name" value="WGR"/>
    <property type="match status" value="1"/>
</dbReference>
<dbReference type="Gene3D" id="3.30.720.50">
    <property type="match status" value="2"/>
</dbReference>
<dbReference type="Gene3D" id="2.20.140.10">
    <property type="entry name" value="WGR domain"/>
    <property type="match status" value="1"/>
</dbReference>
<evidence type="ECO:0000256" key="9">
    <source>
        <dbReference type="ARBA" id="ARBA00022833"/>
    </source>
</evidence>
<dbReference type="SMART" id="SM00678">
    <property type="entry name" value="WWE"/>
    <property type="match status" value="2"/>
</dbReference>
<evidence type="ECO:0000256" key="3">
    <source>
        <dbReference type="ARBA" id="ARBA00022679"/>
    </source>
</evidence>
<dbReference type="GO" id="GO:0005730">
    <property type="term" value="C:nucleolus"/>
    <property type="evidence" value="ECO:0007669"/>
    <property type="project" value="TreeGrafter"/>
</dbReference>
<dbReference type="Gene3D" id="3.90.228.10">
    <property type="match status" value="1"/>
</dbReference>
<dbReference type="FunFam" id="1.20.142.10:FF:000001">
    <property type="entry name" value="Poly [ADP-ribose] polymerase"/>
    <property type="match status" value="1"/>
</dbReference>
<evidence type="ECO:0000259" key="19">
    <source>
        <dbReference type="PROSITE" id="PS51060"/>
    </source>
</evidence>
<comment type="subcellular location">
    <subcellularLocation>
        <location evidence="1">Nucleus</location>
    </subcellularLocation>
</comment>
<feature type="region of interest" description="Disordered" evidence="16">
    <location>
        <begin position="1"/>
        <end position="27"/>
    </location>
</feature>